<evidence type="ECO:0000313" key="2">
    <source>
        <dbReference type="Proteomes" id="UP000515317"/>
    </source>
</evidence>
<name>A0A6S6QPH0_9HYPH</name>
<accession>A0A6S6QPH0</accession>
<dbReference type="Proteomes" id="UP000515317">
    <property type="component" value="Chromosome"/>
</dbReference>
<dbReference type="KEGG" id="tso:IZ6_04100"/>
<dbReference type="AlphaFoldDB" id="A0A6S6QPH0"/>
<sequence length="130" mass="14915">MSSAISDLAHLRRIRLELAREKGNPEGNSGYGYEVIAALTPDGRIDADLWKEQRDRFRVLRFRPDGDKDFGHLVRRPGGSWAFLYDIAGDSELEAGHHFEDERFVVGEYVAIREGDRQTHTYRVVSVERP</sequence>
<gene>
    <name evidence="1" type="ORF">IZ6_04100</name>
</gene>
<evidence type="ECO:0000313" key="1">
    <source>
        <dbReference type="EMBL" id="BCJ89675.1"/>
    </source>
</evidence>
<dbReference type="RefSeq" id="WP_222876369.1">
    <property type="nucleotide sequence ID" value="NZ_AP023361.1"/>
</dbReference>
<reference evidence="1 2" key="1">
    <citation type="submission" date="2020-08" db="EMBL/GenBank/DDBJ databases">
        <title>Genome sequence of Rhizobiales bacterium strain IZ6.</title>
        <authorList>
            <person name="Nakai R."/>
            <person name="Naganuma T."/>
        </authorList>
    </citation>
    <scope>NUCLEOTIDE SEQUENCE [LARGE SCALE GENOMIC DNA]</scope>
    <source>
        <strain evidence="1 2">IZ6</strain>
    </source>
</reference>
<dbReference type="EMBL" id="AP023361">
    <property type="protein sequence ID" value="BCJ89675.1"/>
    <property type="molecule type" value="Genomic_DNA"/>
</dbReference>
<protein>
    <submittedName>
        <fullName evidence="1">Uncharacterized protein</fullName>
    </submittedName>
</protein>
<keyword evidence="2" id="KW-1185">Reference proteome</keyword>
<organism evidence="1 2">
    <name type="scientific">Terrihabitans soli</name>
    <dbReference type="NCBI Taxonomy" id="708113"/>
    <lineage>
        <taxon>Bacteria</taxon>
        <taxon>Pseudomonadati</taxon>
        <taxon>Pseudomonadota</taxon>
        <taxon>Alphaproteobacteria</taxon>
        <taxon>Hyphomicrobiales</taxon>
        <taxon>Terrihabitans</taxon>
    </lineage>
</organism>
<proteinExistence type="predicted"/>